<dbReference type="AlphaFoldDB" id="A0A2W5KMG9"/>
<proteinExistence type="predicted"/>
<dbReference type="InterPro" id="IPR019734">
    <property type="entry name" value="TPR_rpt"/>
</dbReference>
<evidence type="ECO:0000256" key="1">
    <source>
        <dbReference type="PROSITE-ProRule" id="PRU00339"/>
    </source>
</evidence>
<evidence type="ECO:0000313" key="3">
    <source>
        <dbReference type="Proteomes" id="UP000249046"/>
    </source>
</evidence>
<dbReference type="Gene3D" id="1.25.40.10">
    <property type="entry name" value="Tetratricopeptide repeat domain"/>
    <property type="match status" value="2"/>
</dbReference>
<reference evidence="2 3" key="1">
    <citation type="submission" date="2017-08" db="EMBL/GenBank/DDBJ databases">
        <title>Infants hospitalized years apart are colonized by the same room-sourced microbial strains.</title>
        <authorList>
            <person name="Brooks B."/>
            <person name="Olm M.R."/>
            <person name="Firek B.A."/>
            <person name="Baker R."/>
            <person name="Thomas B.C."/>
            <person name="Morowitz M.J."/>
            <person name="Banfield J.F."/>
        </authorList>
    </citation>
    <scope>NUCLEOTIDE SEQUENCE [LARGE SCALE GENOMIC DNA]</scope>
    <source>
        <strain evidence="2">S2_005_003_R2_42</strain>
    </source>
</reference>
<organism evidence="2 3">
    <name type="scientific">Rhodanobacter denitrificans</name>
    <dbReference type="NCBI Taxonomy" id="666685"/>
    <lineage>
        <taxon>Bacteria</taxon>
        <taxon>Pseudomonadati</taxon>
        <taxon>Pseudomonadota</taxon>
        <taxon>Gammaproteobacteria</taxon>
        <taxon>Lysobacterales</taxon>
        <taxon>Rhodanobacteraceae</taxon>
        <taxon>Rhodanobacter</taxon>
    </lineage>
</organism>
<feature type="repeat" description="TPR" evidence="1">
    <location>
        <begin position="561"/>
        <end position="594"/>
    </location>
</feature>
<dbReference type="Proteomes" id="UP000249046">
    <property type="component" value="Unassembled WGS sequence"/>
</dbReference>
<sequence length="639" mass="68744">MRQSAKLGSTSPHVRPPGAVHACPVWMLREASPAATGVNCAGAAPSLQAAIPVPTRPCMRFSFRPRRTIASVSAVWRPLAAAALALLPMACATVPQTSHSPSHGPPPVSVTAVAPADDLLLKLIAGQFAAQDGDLATAAARFAEAARLSPDPAVAEQATQLALAARDWERARAALTRWRQLAPAAAGPLQAEAWIALGQGDTEAATTHLLALLGSGDEQAWRMVAQALLAASDKVGAARVLSGLASPERLGSRESAWLAVSQLAFKLEDRALADRLADEAVERFHSADAYGWKARLALDRGDRERARAVFAEGVRRSPADTRLRGGYAALLAETGDNAGAARVLAAGPQDDTIFAARAAYAARADDKKTLAALYREVQADKAPRGGLRLYLLGQLAELSGKAGEARDWYREVPREDERWFDAQTRQAILLDEAGRTDEAVTHLRALEPNVADDAEQLGSVFLIEADLLKRRDRKAEALASYQRGLNSLPDDGRLLYARAMLAIELKDVAAAEADLRRMIALDPDDPTALNALGYTLADMTDRSAEALVLIEQAIALKPDEPTIIDSLGWVQYRLGRLDEAVATLRRAYEKLPDPEIAAHLGEVLWVSGQREEARRIWGEARRADPDNSTLVETIRRLDS</sequence>
<dbReference type="InterPro" id="IPR011990">
    <property type="entry name" value="TPR-like_helical_dom_sf"/>
</dbReference>
<dbReference type="SMART" id="SM00028">
    <property type="entry name" value="TPR"/>
    <property type="match status" value="6"/>
</dbReference>
<dbReference type="PANTHER" id="PTHR12558">
    <property type="entry name" value="CELL DIVISION CYCLE 16,23,27"/>
    <property type="match status" value="1"/>
</dbReference>
<keyword evidence="1" id="KW-0802">TPR repeat</keyword>
<dbReference type="PANTHER" id="PTHR12558:SF33">
    <property type="entry name" value="BLL7664 PROTEIN"/>
    <property type="match status" value="1"/>
</dbReference>
<protein>
    <recommendedName>
        <fullName evidence="4">Tetratricopeptide repeat protein</fullName>
    </recommendedName>
</protein>
<dbReference type="Pfam" id="PF14559">
    <property type="entry name" value="TPR_19"/>
    <property type="match status" value="1"/>
</dbReference>
<name>A0A2W5KMG9_9GAMM</name>
<dbReference type="SUPFAM" id="SSF48452">
    <property type="entry name" value="TPR-like"/>
    <property type="match status" value="2"/>
</dbReference>
<evidence type="ECO:0000313" key="2">
    <source>
        <dbReference type="EMBL" id="PZQ18231.1"/>
    </source>
</evidence>
<gene>
    <name evidence="2" type="ORF">DI564_02645</name>
</gene>
<evidence type="ECO:0008006" key="4">
    <source>
        <dbReference type="Google" id="ProtNLM"/>
    </source>
</evidence>
<accession>A0A2W5KMG9</accession>
<dbReference type="PROSITE" id="PS50005">
    <property type="entry name" value="TPR"/>
    <property type="match status" value="1"/>
</dbReference>
<dbReference type="Pfam" id="PF13432">
    <property type="entry name" value="TPR_16"/>
    <property type="match status" value="2"/>
</dbReference>
<dbReference type="EMBL" id="QFPO01000003">
    <property type="protein sequence ID" value="PZQ18231.1"/>
    <property type="molecule type" value="Genomic_DNA"/>
</dbReference>
<comment type="caution">
    <text evidence="2">The sequence shown here is derived from an EMBL/GenBank/DDBJ whole genome shotgun (WGS) entry which is preliminary data.</text>
</comment>